<name>A0A1I6IR44_9EURY</name>
<dbReference type="InterPro" id="IPR016181">
    <property type="entry name" value="Acyl_CoA_acyltransferase"/>
</dbReference>
<evidence type="ECO:0000259" key="1">
    <source>
        <dbReference type="PROSITE" id="PS51186"/>
    </source>
</evidence>
<gene>
    <name evidence="2" type="ORF">SAMN04488124_3463</name>
</gene>
<dbReference type="PROSITE" id="PS51186">
    <property type="entry name" value="GNAT"/>
    <property type="match status" value="1"/>
</dbReference>
<dbReference type="GO" id="GO:0016747">
    <property type="term" value="F:acyltransferase activity, transferring groups other than amino-acyl groups"/>
    <property type="evidence" value="ECO:0007669"/>
    <property type="project" value="InterPro"/>
</dbReference>
<dbReference type="Proteomes" id="UP000243250">
    <property type="component" value="Unassembled WGS sequence"/>
</dbReference>
<dbReference type="CDD" id="cd04301">
    <property type="entry name" value="NAT_SF"/>
    <property type="match status" value="1"/>
</dbReference>
<dbReference type="EMBL" id="FOYS01000007">
    <property type="protein sequence ID" value="SFR68720.1"/>
    <property type="molecule type" value="Genomic_DNA"/>
</dbReference>
<dbReference type="OrthoDB" id="104811at2157"/>
<sequence length="197" mass="22909">MYVRDAKNRDEVWLLDRIEESALEDPAFRSRDYVIALDETTNTRAGFGRIRLHKTDDEEFCELAFVLTLSAWRDQGVGAHVVERLVTKAADDDFDRVYTFTREPDYFLTFGFEPVDSADLPDELRERLDAVRDERGDDTIAMRLQPGRFRMPDELRERFKSARPVDEPAPDEVAIEETAEDFGIDPEKTTYKYDTGR</sequence>
<keyword evidence="3" id="KW-1185">Reference proteome</keyword>
<dbReference type="InterPro" id="IPR000182">
    <property type="entry name" value="GNAT_dom"/>
</dbReference>
<evidence type="ECO:0000313" key="2">
    <source>
        <dbReference type="EMBL" id="SFR68720.1"/>
    </source>
</evidence>
<protein>
    <submittedName>
        <fullName evidence="2">N-acetylglutamate synthase, GNAT family</fullName>
    </submittedName>
</protein>
<reference evidence="3" key="1">
    <citation type="submission" date="2016-10" db="EMBL/GenBank/DDBJ databases">
        <authorList>
            <person name="Varghese N."/>
            <person name="Submissions S."/>
        </authorList>
    </citation>
    <scope>NUCLEOTIDE SEQUENCE [LARGE SCALE GENOMIC DNA]</scope>
    <source>
        <strain evidence="3">CGMCC 1.8711</strain>
    </source>
</reference>
<dbReference type="Pfam" id="PF00583">
    <property type="entry name" value="Acetyltransf_1"/>
    <property type="match status" value="1"/>
</dbReference>
<dbReference type="Gene3D" id="3.40.630.30">
    <property type="match status" value="1"/>
</dbReference>
<dbReference type="RefSeq" id="WP_089883266.1">
    <property type="nucleotide sequence ID" value="NZ_FOYS01000007.1"/>
</dbReference>
<evidence type="ECO:0000313" key="3">
    <source>
        <dbReference type="Proteomes" id="UP000243250"/>
    </source>
</evidence>
<organism evidence="2 3">
    <name type="scientific">Halogeometricum limi</name>
    <dbReference type="NCBI Taxonomy" id="555875"/>
    <lineage>
        <taxon>Archaea</taxon>
        <taxon>Methanobacteriati</taxon>
        <taxon>Methanobacteriota</taxon>
        <taxon>Stenosarchaea group</taxon>
        <taxon>Halobacteria</taxon>
        <taxon>Halobacteriales</taxon>
        <taxon>Haloferacaceae</taxon>
        <taxon>Halogeometricum</taxon>
    </lineage>
</organism>
<feature type="domain" description="N-acetyltransferase" evidence="1">
    <location>
        <begin position="1"/>
        <end position="131"/>
    </location>
</feature>
<dbReference type="SUPFAM" id="SSF55729">
    <property type="entry name" value="Acyl-CoA N-acyltransferases (Nat)"/>
    <property type="match status" value="1"/>
</dbReference>
<dbReference type="AlphaFoldDB" id="A0A1I6IR44"/>
<dbReference type="STRING" id="555875.SAMN04488124_3463"/>
<accession>A0A1I6IR44</accession>
<proteinExistence type="predicted"/>